<dbReference type="InterPro" id="IPR023298">
    <property type="entry name" value="ATPase_P-typ_TM_dom_sf"/>
</dbReference>
<evidence type="ECO:0000256" key="4">
    <source>
        <dbReference type="ARBA" id="ARBA00022692"/>
    </source>
</evidence>
<keyword evidence="5" id="KW-0547">Nucleotide-binding</keyword>
<dbReference type="Pfam" id="PF00690">
    <property type="entry name" value="Cation_ATPase_N"/>
    <property type="match status" value="1"/>
</dbReference>
<dbReference type="InterPro" id="IPR004014">
    <property type="entry name" value="ATPase_P-typ_cation-transptr_N"/>
</dbReference>
<dbReference type="InterPro" id="IPR006068">
    <property type="entry name" value="ATPase_P-typ_cation-transptr_C"/>
</dbReference>
<dbReference type="SUPFAM" id="SSF56784">
    <property type="entry name" value="HAD-like"/>
    <property type="match status" value="1"/>
</dbReference>
<comment type="similarity">
    <text evidence="2">Belongs to the cation transport ATPase (P-type) (TC 3.A.3) family. Type IIA subfamily.</text>
</comment>
<dbReference type="SFLD" id="SFLDS00003">
    <property type="entry name" value="Haloacid_Dehalogenase"/>
    <property type="match status" value="1"/>
</dbReference>
<dbReference type="Pfam" id="PF13246">
    <property type="entry name" value="Cation_ATPase"/>
    <property type="match status" value="1"/>
</dbReference>
<evidence type="ECO:0000259" key="11">
    <source>
        <dbReference type="SMART" id="SM00831"/>
    </source>
</evidence>
<dbReference type="Pfam" id="PF08282">
    <property type="entry name" value="Hydrolase_3"/>
    <property type="match status" value="1"/>
</dbReference>
<feature type="transmembrane region" description="Helical" evidence="10">
    <location>
        <begin position="865"/>
        <end position="883"/>
    </location>
</feature>
<feature type="transmembrane region" description="Helical" evidence="10">
    <location>
        <begin position="768"/>
        <end position="788"/>
    </location>
</feature>
<dbReference type="PROSITE" id="PS00154">
    <property type="entry name" value="ATPASE_E1_E2"/>
    <property type="match status" value="1"/>
</dbReference>
<keyword evidence="6" id="KW-0067">ATP-binding</keyword>
<evidence type="ECO:0000256" key="1">
    <source>
        <dbReference type="ARBA" id="ARBA00004651"/>
    </source>
</evidence>
<dbReference type="PANTHER" id="PTHR43294">
    <property type="entry name" value="SODIUM/POTASSIUM-TRANSPORTING ATPASE SUBUNIT ALPHA"/>
    <property type="match status" value="1"/>
</dbReference>
<dbReference type="Gene3D" id="3.40.50.1000">
    <property type="entry name" value="HAD superfamily/HAD-like"/>
    <property type="match status" value="1"/>
</dbReference>
<evidence type="ECO:0000313" key="13">
    <source>
        <dbReference type="Proteomes" id="UP000064243"/>
    </source>
</evidence>
<feature type="transmembrane region" description="Helical" evidence="10">
    <location>
        <begin position="289"/>
        <end position="311"/>
    </location>
</feature>
<dbReference type="InterPro" id="IPR044492">
    <property type="entry name" value="P_typ_ATPase_HD_dom"/>
</dbReference>
<dbReference type="Gene3D" id="2.70.150.10">
    <property type="entry name" value="Calcium-transporting ATPase, cytoplasmic transduction domain A"/>
    <property type="match status" value="1"/>
</dbReference>
<keyword evidence="4 10" id="KW-0812">Transmembrane</keyword>
<keyword evidence="7" id="KW-1278">Translocase</keyword>
<dbReference type="Gene3D" id="3.40.1110.10">
    <property type="entry name" value="Calcium-transporting ATPase, cytoplasmic domain N"/>
    <property type="match status" value="1"/>
</dbReference>
<keyword evidence="9 10" id="KW-0472">Membrane</keyword>
<feature type="transmembrane region" description="Helical" evidence="10">
    <location>
        <begin position="803"/>
        <end position="822"/>
    </location>
</feature>
<dbReference type="EMBL" id="LDUG01000040">
    <property type="protein sequence ID" value="KVW93703.1"/>
    <property type="molecule type" value="Genomic_DNA"/>
</dbReference>
<dbReference type="GO" id="GO:0005524">
    <property type="term" value="F:ATP binding"/>
    <property type="evidence" value="ECO:0007669"/>
    <property type="project" value="UniProtKB-KW"/>
</dbReference>
<dbReference type="FunFam" id="3.40.50.1000:FF:000193">
    <property type="entry name" value="Plasma membrane calcium-transporting ATPase 2"/>
    <property type="match status" value="1"/>
</dbReference>
<dbReference type="InterPro" id="IPR036412">
    <property type="entry name" value="HAD-like_sf"/>
</dbReference>
<evidence type="ECO:0000256" key="10">
    <source>
        <dbReference type="SAM" id="Phobius"/>
    </source>
</evidence>
<dbReference type="SFLD" id="SFLDG00002">
    <property type="entry name" value="C1.7:_P-type_atpase_like"/>
    <property type="match status" value="1"/>
</dbReference>
<organism evidence="12 13">
    <name type="scientific">Thiobacillus denitrificans</name>
    <dbReference type="NCBI Taxonomy" id="36861"/>
    <lineage>
        <taxon>Bacteria</taxon>
        <taxon>Pseudomonadati</taxon>
        <taxon>Pseudomonadota</taxon>
        <taxon>Betaproteobacteria</taxon>
        <taxon>Nitrosomonadales</taxon>
        <taxon>Thiobacillaceae</taxon>
        <taxon>Thiobacillus</taxon>
    </lineage>
</organism>
<feature type="transmembrane region" description="Helical" evidence="10">
    <location>
        <begin position="834"/>
        <end position="853"/>
    </location>
</feature>
<dbReference type="Pfam" id="PF00122">
    <property type="entry name" value="E1-E2_ATPase"/>
    <property type="match status" value="1"/>
</dbReference>
<dbReference type="NCBIfam" id="TIGR01494">
    <property type="entry name" value="ATPase_P-type"/>
    <property type="match status" value="2"/>
</dbReference>
<feature type="transmembrane region" description="Helical" evidence="10">
    <location>
        <begin position="72"/>
        <end position="90"/>
    </location>
</feature>
<dbReference type="SUPFAM" id="SSF81660">
    <property type="entry name" value="Metal cation-transporting ATPase, ATP-binding domain N"/>
    <property type="match status" value="1"/>
</dbReference>
<dbReference type="PATRIC" id="fig|36861.3.peg.2557"/>
<dbReference type="InterPro" id="IPR059000">
    <property type="entry name" value="ATPase_P-type_domA"/>
</dbReference>
<feature type="transmembrane region" description="Helical" evidence="10">
    <location>
        <begin position="256"/>
        <end position="277"/>
    </location>
</feature>
<reference evidence="12 13" key="1">
    <citation type="journal article" date="2015" name="Appl. Environ. Microbiol.">
        <title>Aerobic and Anaerobic Thiosulfate Oxidation by a Cold-Adapted, Subglacial Chemoautotroph.</title>
        <authorList>
            <person name="Harrold Z.R."/>
            <person name="Skidmore M.L."/>
            <person name="Hamilton T.L."/>
            <person name="Desch L."/>
            <person name="Amada K."/>
            <person name="van Gelder W."/>
            <person name="Glover K."/>
            <person name="Roden E.E."/>
            <person name="Boyd E.S."/>
        </authorList>
    </citation>
    <scope>NUCLEOTIDE SEQUENCE [LARGE SCALE GENOMIC DNA]</scope>
    <source>
        <strain evidence="12 13">RG</strain>
    </source>
</reference>
<dbReference type="InterPro" id="IPR018303">
    <property type="entry name" value="ATPase_P-typ_P_site"/>
</dbReference>
<feature type="domain" description="Cation-transporting P-type ATPase N-terminal" evidence="11">
    <location>
        <begin position="18"/>
        <end position="92"/>
    </location>
</feature>
<comment type="caution">
    <text evidence="12">The sequence shown here is derived from an EMBL/GenBank/DDBJ whole genome shotgun (WGS) entry which is preliminary data.</text>
</comment>
<dbReference type="PANTHER" id="PTHR43294:SF21">
    <property type="entry name" value="CATION TRANSPORTING ATPASE"/>
    <property type="match status" value="1"/>
</dbReference>
<dbReference type="InterPro" id="IPR008250">
    <property type="entry name" value="ATPase_P-typ_transduc_dom_A_sf"/>
</dbReference>
<dbReference type="Gene3D" id="1.20.1110.10">
    <property type="entry name" value="Calcium-transporting ATPase, transmembrane domain"/>
    <property type="match status" value="1"/>
</dbReference>
<dbReference type="GO" id="GO:0005886">
    <property type="term" value="C:plasma membrane"/>
    <property type="evidence" value="ECO:0007669"/>
    <property type="project" value="UniProtKB-SubCell"/>
</dbReference>
<evidence type="ECO:0000256" key="7">
    <source>
        <dbReference type="ARBA" id="ARBA00022967"/>
    </source>
</evidence>
<name>A0A106BKB8_THIDE</name>
<gene>
    <name evidence="12" type="ORF">ABW22_13695</name>
</gene>
<evidence type="ECO:0000256" key="6">
    <source>
        <dbReference type="ARBA" id="ARBA00022840"/>
    </source>
</evidence>
<dbReference type="InterPro" id="IPR001757">
    <property type="entry name" value="P_typ_ATPase"/>
</dbReference>
<comment type="subcellular location">
    <subcellularLocation>
        <location evidence="1">Cell membrane</location>
        <topology evidence="1">Multi-pass membrane protein</topology>
    </subcellularLocation>
</comment>
<dbReference type="PRINTS" id="PR00120">
    <property type="entry name" value="HATPASE"/>
</dbReference>
<dbReference type="Pfam" id="PF00689">
    <property type="entry name" value="Cation_ATPase_C"/>
    <property type="match status" value="1"/>
</dbReference>
<dbReference type="SMART" id="SM00831">
    <property type="entry name" value="Cation_ATPase_N"/>
    <property type="match status" value="1"/>
</dbReference>
<dbReference type="SUPFAM" id="SSF81653">
    <property type="entry name" value="Calcium ATPase, transduction domain A"/>
    <property type="match status" value="1"/>
</dbReference>
<dbReference type="RefSeq" id="WP_059757848.1">
    <property type="nucleotide sequence ID" value="NZ_LDUG01000040.1"/>
</dbReference>
<keyword evidence="13" id="KW-1185">Reference proteome</keyword>
<evidence type="ECO:0000256" key="9">
    <source>
        <dbReference type="ARBA" id="ARBA00023136"/>
    </source>
</evidence>
<feature type="transmembrane region" description="Helical" evidence="10">
    <location>
        <begin position="96"/>
        <end position="112"/>
    </location>
</feature>
<evidence type="ECO:0000313" key="12">
    <source>
        <dbReference type="EMBL" id="KVW93703.1"/>
    </source>
</evidence>
<dbReference type="Proteomes" id="UP000064243">
    <property type="component" value="Unassembled WGS sequence"/>
</dbReference>
<evidence type="ECO:0000256" key="2">
    <source>
        <dbReference type="ARBA" id="ARBA00005675"/>
    </source>
</evidence>
<dbReference type="OrthoDB" id="8552577at2"/>
<keyword evidence="8 10" id="KW-1133">Transmembrane helix</keyword>
<dbReference type="PRINTS" id="PR00119">
    <property type="entry name" value="CATATPASE"/>
</dbReference>
<feature type="transmembrane region" description="Helical" evidence="10">
    <location>
        <begin position="721"/>
        <end position="743"/>
    </location>
</feature>
<protein>
    <submittedName>
        <fullName evidence="12">Haloacid dehalogenase</fullName>
    </submittedName>
</protein>
<keyword evidence="3" id="KW-1003">Cell membrane</keyword>
<dbReference type="SUPFAM" id="SSF81665">
    <property type="entry name" value="Calcium ATPase, transmembrane domain M"/>
    <property type="match status" value="1"/>
</dbReference>
<proteinExistence type="inferred from homology"/>
<dbReference type="InterPro" id="IPR023299">
    <property type="entry name" value="ATPase_P-typ_cyto_dom_N"/>
</dbReference>
<dbReference type="GO" id="GO:0016887">
    <property type="term" value="F:ATP hydrolysis activity"/>
    <property type="evidence" value="ECO:0007669"/>
    <property type="project" value="InterPro"/>
</dbReference>
<evidence type="ECO:0000256" key="8">
    <source>
        <dbReference type="ARBA" id="ARBA00022989"/>
    </source>
</evidence>
<accession>A0A106BKB8</accession>
<sequence length="899" mass="95659">MTATTKAPGSEAAPSAPPWHALQAETVLVRLGCDPASGLSATEVELRQTRDGSNTLPEPPRRSVFSIIARQFKSPLIYILFVAALLAMALSHYGDAVVILLVVLVNALIGAFQEGRAERSMASLRQLSALRVRVLRDGHETSIEARDLVPGDLLLLAAGDAIGADARLIEEAQLQVAEAALTGESVPVRKAVPALPEATGLADRHNMVFSGTYATAGRGRAVVVAIGTRTEVGRIAGLTETATEPKTPLEQRIEQFGRWLVVAALVLFGTVVALGLFRELPLVDVLMVAISQMVSMVPEGLPVAMTIALAVGMQRMAARGAIIRRLSAVETLGSTTVICTDKTGTLTRNEMTVSTLWLPVGLEVAVSGIGYAPEGKFSADDTALAPLLRAAALCNDAQLLPPEKARTEWSVLGDPTEGALKVLAAKAGIDLAQLSRDAPREAELPFDSDTRMMATRHCFADAPRRVFIKGAPEAVLHLCAADGTALVHAARAAAEAMAARALRVLAFAVVEDDPLDPGVGFDPLAGRAHLLGLVGQIDPPREEVKSAVTECRAAGVRPIMVTGDHKLTGLAIARELGIARDGDRAIDGAELERMNETDLRSALDHIAVFARVHPAQKLRIVEALQARGEVVAMTGDGVNDAPALARADVGVAMGITGTEVAKSAAKIIITDDNFATIVGAVEQGRVVYGNLKKVILYLFATSMAEVLVLMLALLGGFPLPLVAVQILWINIVTEGTVTVNLVMDPPDGEEMKRAPVPRDDRLLGRDTLARVALMTPLIAGVTFGWFMWRLEQNVPIELVRTETFTVLAMCAWFNVLNCQSATRSALALGLLKNPWLLGGLSLSMLLQALVLYAPPMNTLFHTVPLAPASLLPLAALASCVLWAEELRKLIVRLGRRRVR</sequence>
<evidence type="ECO:0000256" key="5">
    <source>
        <dbReference type="ARBA" id="ARBA00022741"/>
    </source>
</evidence>
<dbReference type="AlphaFoldDB" id="A0A106BKB8"/>
<dbReference type="InterPro" id="IPR023214">
    <property type="entry name" value="HAD_sf"/>
</dbReference>
<dbReference type="GO" id="GO:0015662">
    <property type="term" value="F:P-type ion transporter activity"/>
    <property type="evidence" value="ECO:0007669"/>
    <property type="project" value="UniProtKB-ARBA"/>
</dbReference>
<dbReference type="InterPro" id="IPR050510">
    <property type="entry name" value="Cation_transp_ATPase_P-type"/>
</dbReference>
<evidence type="ECO:0000256" key="3">
    <source>
        <dbReference type="ARBA" id="ARBA00022475"/>
    </source>
</evidence>
<dbReference type="SFLD" id="SFLDF00027">
    <property type="entry name" value="p-type_atpase"/>
    <property type="match status" value="1"/>
</dbReference>
<feature type="transmembrane region" description="Helical" evidence="10">
    <location>
        <begin position="694"/>
        <end position="715"/>
    </location>
</feature>